<proteinExistence type="inferred from homology"/>
<comment type="similarity">
    <text evidence="11">Belongs to the KdpC family.</text>
</comment>
<keyword evidence="7 11" id="KW-0630">Potassium</keyword>
<dbReference type="eggNOG" id="COG2156">
    <property type="taxonomic scope" value="Bacteria"/>
</dbReference>
<keyword evidence="8 11" id="KW-1133">Transmembrane helix</keyword>
<comment type="function">
    <text evidence="11">Part of the high-affinity ATP-driven potassium transport (or Kdp) system, which catalyzes the hydrolysis of ATP coupled with the electrogenic transport of potassium into the cytoplasm. This subunit acts as a catalytic chaperone that increases the ATP-binding affinity of the ATP-hydrolyzing subunit KdpB by the formation of a transient KdpB/KdpC/ATP ternary complex.</text>
</comment>
<organism evidence="12 13">
    <name type="scientific">Oscillatoria acuminata PCC 6304</name>
    <dbReference type="NCBI Taxonomy" id="56110"/>
    <lineage>
        <taxon>Bacteria</taxon>
        <taxon>Bacillati</taxon>
        <taxon>Cyanobacteriota</taxon>
        <taxon>Cyanophyceae</taxon>
        <taxon>Oscillatoriophycideae</taxon>
        <taxon>Oscillatoriales</taxon>
        <taxon>Oscillatoriaceae</taxon>
        <taxon>Oscillatoria</taxon>
    </lineage>
</organism>
<keyword evidence="6 11" id="KW-0067">ATP-binding</keyword>
<accession>K9TQ17</accession>
<evidence type="ECO:0000313" key="12">
    <source>
        <dbReference type="EMBL" id="AFY84498.1"/>
    </source>
</evidence>
<dbReference type="GO" id="GO:0005524">
    <property type="term" value="F:ATP binding"/>
    <property type="evidence" value="ECO:0007669"/>
    <property type="project" value="UniProtKB-UniRule"/>
</dbReference>
<keyword evidence="4 11" id="KW-0812">Transmembrane</keyword>
<dbReference type="Proteomes" id="UP000010367">
    <property type="component" value="Chromosome"/>
</dbReference>
<feature type="transmembrane region" description="Helical" evidence="11">
    <location>
        <begin position="15"/>
        <end position="37"/>
    </location>
</feature>
<keyword evidence="3 11" id="KW-0633">Potassium transport</keyword>
<evidence type="ECO:0000256" key="2">
    <source>
        <dbReference type="ARBA" id="ARBA00022475"/>
    </source>
</evidence>
<keyword evidence="1 11" id="KW-0813">Transport</keyword>
<sequence length="192" mass="20608">MTLIKDMLIGLRSTLILWVITAVIYPFFILFIGQVFVPNIANGSLIQNQGGEVVGSALIGQEFTEPGYFWSRPSVINYSQGEDAQPTGVSGASNLAPSNPELMTRITEEIADLTVAGVNPTGDLLYSSGSGLDPHITPEAAQVQVQRVATARGLSPSQIEDLISNHIESRFLGIFGEPGVNVLKLNLELDQL</sequence>
<evidence type="ECO:0000313" key="13">
    <source>
        <dbReference type="Proteomes" id="UP000010367"/>
    </source>
</evidence>
<evidence type="ECO:0000256" key="9">
    <source>
        <dbReference type="ARBA" id="ARBA00023065"/>
    </source>
</evidence>
<comment type="subunit">
    <text evidence="11">The system is composed of three essential subunits: KdpA, KdpB and KdpC.</text>
</comment>
<dbReference type="NCBIfam" id="NF001454">
    <property type="entry name" value="PRK00315.1"/>
    <property type="match status" value="1"/>
</dbReference>
<comment type="subcellular location">
    <subcellularLocation>
        <location evidence="11">Cell membrane</location>
        <topology evidence="11">Single-pass membrane protein</topology>
    </subcellularLocation>
</comment>
<name>K9TQ17_9CYAN</name>
<evidence type="ECO:0000256" key="7">
    <source>
        <dbReference type="ARBA" id="ARBA00022958"/>
    </source>
</evidence>
<evidence type="ECO:0000256" key="5">
    <source>
        <dbReference type="ARBA" id="ARBA00022741"/>
    </source>
</evidence>
<dbReference type="RefSeq" id="WP_015151113.1">
    <property type="nucleotide sequence ID" value="NC_019693.1"/>
</dbReference>
<dbReference type="PIRSF" id="PIRSF001296">
    <property type="entry name" value="K_ATPase_KdpC"/>
    <property type="match status" value="1"/>
</dbReference>
<evidence type="ECO:0000256" key="11">
    <source>
        <dbReference type="HAMAP-Rule" id="MF_00276"/>
    </source>
</evidence>
<keyword evidence="9 11" id="KW-0406">Ion transport</keyword>
<dbReference type="GO" id="GO:0005886">
    <property type="term" value="C:plasma membrane"/>
    <property type="evidence" value="ECO:0007669"/>
    <property type="project" value="UniProtKB-SubCell"/>
</dbReference>
<evidence type="ECO:0000256" key="1">
    <source>
        <dbReference type="ARBA" id="ARBA00022448"/>
    </source>
</evidence>
<evidence type="ECO:0000256" key="8">
    <source>
        <dbReference type="ARBA" id="ARBA00022989"/>
    </source>
</evidence>
<gene>
    <name evidence="11" type="primary">kdpC</name>
    <name evidence="12" type="ORF">Oscil6304_4994</name>
</gene>
<dbReference type="AlphaFoldDB" id="K9TQ17"/>
<dbReference type="PANTHER" id="PTHR30042:SF2">
    <property type="entry name" value="POTASSIUM-TRANSPORTING ATPASE KDPC SUBUNIT"/>
    <property type="match status" value="1"/>
</dbReference>
<dbReference type="NCBIfam" id="TIGR00681">
    <property type="entry name" value="kdpC"/>
    <property type="match status" value="1"/>
</dbReference>
<keyword evidence="5 11" id="KW-0547">Nucleotide-binding</keyword>
<evidence type="ECO:0000256" key="10">
    <source>
        <dbReference type="ARBA" id="ARBA00023136"/>
    </source>
</evidence>
<dbReference type="HAMAP" id="MF_00276">
    <property type="entry name" value="KdpC"/>
    <property type="match status" value="1"/>
</dbReference>
<dbReference type="EMBL" id="CP003607">
    <property type="protein sequence ID" value="AFY84498.1"/>
    <property type="molecule type" value="Genomic_DNA"/>
</dbReference>
<keyword evidence="2 11" id="KW-1003">Cell membrane</keyword>
<dbReference type="NCBIfam" id="NF010607">
    <property type="entry name" value="PRK14003.1"/>
    <property type="match status" value="1"/>
</dbReference>
<dbReference type="HOGENOM" id="CLU_077094_1_0_3"/>
<dbReference type="PANTHER" id="PTHR30042">
    <property type="entry name" value="POTASSIUM-TRANSPORTING ATPASE C CHAIN"/>
    <property type="match status" value="1"/>
</dbReference>
<dbReference type="KEGG" id="oac:Oscil6304_4994"/>
<dbReference type="GO" id="GO:0008556">
    <property type="term" value="F:P-type potassium transmembrane transporter activity"/>
    <property type="evidence" value="ECO:0007669"/>
    <property type="project" value="InterPro"/>
</dbReference>
<keyword evidence="13" id="KW-1185">Reference proteome</keyword>
<keyword evidence="10 11" id="KW-0472">Membrane</keyword>
<protein>
    <recommendedName>
        <fullName evidence="11">Potassium-transporting ATPase KdpC subunit</fullName>
    </recommendedName>
    <alternativeName>
        <fullName evidence="11">ATP phosphohydrolase [potassium-transporting] C chain</fullName>
    </alternativeName>
    <alternativeName>
        <fullName evidence="11">Potassium-binding and translocating subunit C</fullName>
    </alternativeName>
    <alternativeName>
        <fullName evidence="11">Potassium-translocating ATPase C chain</fullName>
    </alternativeName>
</protein>
<dbReference type="PATRIC" id="fig|56110.3.peg.6101"/>
<dbReference type="InParanoid" id="K9TQ17"/>
<evidence type="ECO:0000256" key="3">
    <source>
        <dbReference type="ARBA" id="ARBA00022538"/>
    </source>
</evidence>
<dbReference type="InterPro" id="IPR003820">
    <property type="entry name" value="KdpC"/>
</dbReference>
<evidence type="ECO:0000256" key="4">
    <source>
        <dbReference type="ARBA" id="ARBA00022692"/>
    </source>
</evidence>
<reference evidence="12 13" key="1">
    <citation type="submission" date="2012-06" db="EMBL/GenBank/DDBJ databases">
        <title>Finished chromosome of genome of Oscillatoria acuminata PCC 6304.</title>
        <authorList>
            <consortium name="US DOE Joint Genome Institute"/>
            <person name="Gugger M."/>
            <person name="Coursin T."/>
            <person name="Rippka R."/>
            <person name="Tandeau De Marsac N."/>
            <person name="Huntemann M."/>
            <person name="Wei C.-L."/>
            <person name="Han J."/>
            <person name="Detter J.C."/>
            <person name="Han C."/>
            <person name="Tapia R."/>
            <person name="Davenport K."/>
            <person name="Daligault H."/>
            <person name="Erkkila T."/>
            <person name="Gu W."/>
            <person name="Munk A.C.C."/>
            <person name="Teshima H."/>
            <person name="Xu Y."/>
            <person name="Chain P."/>
            <person name="Chen A."/>
            <person name="Krypides N."/>
            <person name="Mavromatis K."/>
            <person name="Markowitz V."/>
            <person name="Szeto E."/>
            <person name="Ivanova N."/>
            <person name="Mikhailova N."/>
            <person name="Ovchinnikova G."/>
            <person name="Pagani I."/>
            <person name="Pati A."/>
            <person name="Goodwin L."/>
            <person name="Peters L."/>
            <person name="Pitluck S."/>
            <person name="Woyke T."/>
            <person name="Kerfeld C."/>
        </authorList>
    </citation>
    <scope>NUCLEOTIDE SEQUENCE [LARGE SCALE GENOMIC DNA]</scope>
    <source>
        <strain evidence="12 13">PCC 6304</strain>
    </source>
</reference>
<dbReference type="STRING" id="56110.Oscil6304_4994"/>
<dbReference type="Pfam" id="PF02669">
    <property type="entry name" value="KdpC"/>
    <property type="match status" value="1"/>
</dbReference>
<evidence type="ECO:0000256" key="6">
    <source>
        <dbReference type="ARBA" id="ARBA00022840"/>
    </source>
</evidence>